<comment type="caution">
    <text evidence="3">The sequence shown here is derived from an EMBL/GenBank/DDBJ whole genome shotgun (WGS) entry which is preliminary data.</text>
</comment>
<reference evidence="3 4" key="1">
    <citation type="submission" date="2018-11" db="EMBL/GenBank/DDBJ databases">
        <title>Sequencing the genomes of 1000 actinobacteria strains.</title>
        <authorList>
            <person name="Klenk H.-P."/>
        </authorList>
    </citation>
    <scope>NUCLEOTIDE SEQUENCE [LARGE SCALE GENOMIC DNA]</scope>
    <source>
        <strain evidence="3 4">DSM 44781</strain>
    </source>
</reference>
<evidence type="ECO:0000256" key="1">
    <source>
        <dbReference type="SAM" id="MobiDB-lite"/>
    </source>
</evidence>
<evidence type="ECO:0000256" key="2">
    <source>
        <dbReference type="SAM" id="Phobius"/>
    </source>
</evidence>
<feature type="region of interest" description="Disordered" evidence="1">
    <location>
        <begin position="248"/>
        <end position="268"/>
    </location>
</feature>
<feature type="region of interest" description="Disordered" evidence="1">
    <location>
        <begin position="1"/>
        <end position="29"/>
    </location>
</feature>
<sequence>MSEQSEHDFEDRLAQVLRRTGDGFRPDGPHLVAAGAARGRRRQRRQLALVAGAAAAVVAAGGLTAVLLPPGGRAAAGPAAGRSGGPSGAAADGPSLVSALAERLPAGVRVLRSAGDWSGVAGLRVAGESAELTLDDGHGAGLVTVLVSDVRGRQVKSGCPLSNSSNEVCEVRPGPDGGSLTVGAMDPDPGPRGTGTAAFTGPDGLRVVLSAYSFADQEHQDRTRPTPVLTPDQLAALAADPVWASFRSGLSPDDPSAGATLGPDGSPVRLRELLPPGLRTASDSEWAGGQRLTAAQDGHELVLTVRAQRADRAARDWFAAVPAGADGVRMRATTAREVPGSQGATESAVDVLRPDGVRVRVTAVNPAGAGSPDAGKPPLLSAEQLRGIALDPRWAAPDAR</sequence>
<evidence type="ECO:0000313" key="4">
    <source>
        <dbReference type="Proteomes" id="UP000266906"/>
    </source>
</evidence>
<dbReference type="Proteomes" id="UP000266906">
    <property type="component" value="Unassembled WGS sequence"/>
</dbReference>
<dbReference type="InterPro" id="IPR006311">
    <property type="entry name" value="TAT_signal"/>
</dbReference>
<dbReference type="PROSITE" id="PS51318">
    <property type="entry name" value="TAT"/>
    <property type="match status" value="1"/>
</dbReference>
<proteinExistence type="predicted"/>
<dbReference type="EMBL" id="RKQG01000001">
    <property type="protein sequence ID" value="RPE32038.1"/>
    <property type="molecule type" value="Genomic_DNA"/>
</dbReference>
<dbReference type="RefSeq" id="WP_123817100.1">
    <property type="nucleotide sequence ID" value="NZ_RKQG01000001.1"/>
</dbReference>
<organism evidence="3 4">
    <name type="scientific">Kitasatospora cineracea</name>
    <dbReference type="NCBI Taxonomy" id="88074"/>
    <lineage>
        <taxon>Bacteria</taxon>
        <taxon>Bacillati</taxon>
        <taxon>Actinomycetota</taxon>
        <taxon>Actinomycetes</taxon>
        <taxon>Kitasatosporales</taxon>
        <taxon>Streptomycetaceae</taxon>
        <taxon>Kitasatospora</taxon>
    </lineage>
</organism>
<evidence type="ECO:0000313" key="3">
    <source>
        <dbReference type="EMBL" id="RPE32038.1"/>
    </source>
</evidence>
<keyword evidence="2" id="KW-0812">Transmembrane</keyword>
<feature type="region of interest" description="Disordered" evidence="1">
    <location>
        <begin position="73"/>
        <end position="92"/>
    </location>
</feature>
<name>A0A3N4RF16_9ACTN</name>
<accession>A0A3N4RF16</accession>
<feature type="transmembrane region" description="Helical" evidence="2">
    <location>
        <begin position="47"/>
        <end position="68"/>
    </location>
</feature>
<feature type="compositionally biased region" description="Basic and acidic residues" evidence="1">
    <location>
        <begin position="1"/>
        <end position="28"/>
    </location>
</feature>
<protein>
    <submittedName>
        <fullName evidence="3">Uncharacterized protein</fullName>
    </submittedName>
</protein>
<dbReference type="AlphaFoldDB" id="A0A3N4RF16"/>
<keyword evidence="4" id="KW-1185">Reference proteome</keyword>
<gene>
    <name evidence="3" type="ORF">EDD38_0283</name>
</gene>
<keyword evidence="2" id="KW-0472">Membrane</keyword>
<keyword evidence="2" id="KW-1133">Transmembrane helix</keyword>